<dbReference type="Pfam" id="PF00023">
    <property type="entry name" value="Ank"/>
    <property type="match status" value="1"/>
</dbReference>
<dbReference type="EMBL" id="JAUIRO010000003">
    <property type="protein sequence ID" value="KAK0722612.1"/>
    <property type="molecule type" value="Genomic_DNA"/>
</dbReference>
<reference evidence="4" key="1">
    <citation type="submission" date="2023-06" db="EMBL/GenBank/DDBJ databases">
        <title>Genome-scale phylogeny and comparative genomics of the fungal order Sordariales.</title>
        <authorList>
            <consortium name="Lawrence Berkeley National Laboratory"/>
            <person name="Hensen N."/>
            <person name="Bonometti L."/>
            <person name="Westerberg I."/>
            <person name="Brannstrom I.O."/>
            <person name="Guillou S."/>
            <person name="Cros-Aarteil S."/>
            <person name="Calhoun S."/>
            <person name="Haridas S."/>
            <person name="Kuo A."/>
            <person name="Mondo S."/>
            <person name="Pangilinan J."/>
            <person name="Riley R."/>
            <person name="LaButti K."/>
            <person name="Andreopoulos B."/>
            <person name="Lipzen A."/>
            <person name="Chen C."/>
            <person name="Yanf M."/>
            <person name="Daum C."/>
            <person name="Ng V."/>
            <person name="Clum A."/>
            <person name="Steindorff A."/>
            <person name="Ohm R."/>
            <person name="Martin F."/>
            <person name="Silar P."/>
            <person name="Natvig D."/>
            <person name="Lalanne C."/>
            <person name="Gautier V."/>
            <person name="Ament-velasquez S.L."/>
            <person name="Kruys A."/>
            <person name="Hutchinson M.I."/>
            <person name="Powell A.J."/>
            <person name="Barry K."/>
            <person name="Miller A.N."/>
            <person name="Grigoriev I.V."/>
            <person name="Debuchy R."/>
            <person name="Gladieux P."/>
            <person name="Thoren M.H."/>
            <person name="Johannesson H."/>
        </authorList>
    </citation>
    <scope>NUCLEOTIDE SEQUENCE</scope>
    <source>
        <strain evidence="4">SMH2392-1A</strain>
    </source>
</reference>
<dbReference type="Proteomes" id="UP001172101">
    <property type="component" value="Unassembled WGS sequence"/>
</dbReference>
<feature type="repeat" description="ANK" evidence="3">
    <location>
        <begin position="301"/>
        <end position="333"/>
    </location>
</feature>
<gene>
    <name evidence="4" type="ORF">B0T26DRAFT_674296</name>
</gene>
<feature type="repeat" description="ANK" evidence="3">
    <location>
        <begin position="181"/>
        <end position="213"/>
    </location>
</feature>
<proteinExistence type="predicted"/>
<dbReference type="SUPFAM" id="SSF48403">
    <property type="entry name" value="Ankyrin repeat"/>
    <property type="match status" value="2"/>
</dbReference>
<protein>
    <submittedName>
        <fullName evidence="4">Ankyrin repeat-containing domain protein</fullName>
    </submittedName>
</protein>
<keyword evidence="1" id="KW-0677">Repeat</keyword>
<keyword evidence="5" id="KW-1185">Reference proteome</keyword>
<organism evidence="4 5">
    <name type="scientific">Lasiosphaeria miniovina</name>
    <dbReference type="NCBI Taxonomy" id="1954250"/>
    <lineage>
        <taxon>Eukaryota</taxon>
        <taxon>Fungi</taxon>
        <taxon>Dikarya</taxon>
        <taxon>Ascomycota</taxon>
        <taxon>Pezizomycotina</taxon>
        <taxon>Sordariomycetes</taxon>
        <taxon>Sordariomycetidae</taxon>
        <taxon>Sordariales</taxon>
        <taxon>Lasiosphaeriaceae</taxon>
        <taxon>Lasiosphaeria</taxon>
    </lineage>
</organism>
<dbReference type="GeneID" id="85322963"/>
<dbReference type="SMART" id="SM00248">
    <property type="entry name" value="ANK"/>
    <property type="match status" value="8"/>
</dbReference>
<evidence type="ECO:0000313" key="5">
    <source>
        <dbReference type="Proteomes" id="UP001172101"/>
    </source>
</evidence>
<accession>A0AA40AV61</accession>
<dbReference type="PANTHER" id="PTHR24178:SF9">
    <property type="entry name" value="ANK_REP_REGION DOMAIN-CONTAINING PROTEIN"/>
    <property type="match status" value="1"/>
</dbReference>
<dbReference type="InterPro" id="IPR002110">
    <property type="entry name" value="Ankyrin_rpt"/>
</dbReference>
<evidence type="ECO:0000256" key="1">
    <source>
        <dbReference type="ARBA" id="ARBA00022737"/>
    </source>
</evidence>
<dbReference type="Pfam" id="PF12796">
    <property type="entry name" value="Ank_2"/>
    <property type="match status" value="3"/>
</dbReference>
<feature type="repeat" description="ANK" evidence="3">
    <location>
        <begin position="460"/>
        <end position="495"/>
    </location>
</feature>
<sequence length="539" mass="57374">MDPYMLEDGIQYGDLDGVREALVNGASPNYRSGPHSPLCQAIMKSHHGIMTCLLEHGADMSFDDSEGAAQDIAAYQPTIEAYELLMADSLAARNTPTWVGIVLQAVIIPWAKNLAKGIVARAIAERQVVYPMFLVKADGPSVLEAVQKIDGPQQRYMLTLLRHGLFPGFLSTGIGGAIGQAVESALQFSISNGQVEIVEELLNLGVDINIPVKSETPLYIAVENRNVAITRMLLDRGADVNCIPSSSPNCPGRVYDRVRHPIFAALPSRSMPAHKVETCLTLMSLLLDAGTNVNIRDCNNNGETLLAAAVNNGSAAAVRFLLSSGADPNLEDSKGGATEIVRLLIPKTRDINHRDHDGATPLIELVRNNTNFEAVKLLLEAGASSGINIVSSKGTALQRATWWITEEMIGALLDAGADPNIIGGQHESALMSVASVNISGLPLIRLLLGHGANAAYADSTGNTALHVVVEANAEDRFESAKLLIQRGANVNAARTTPGLYHNAAGDDASPITPLVLMLQRHWQGLTAMPATVATMAGYP</sequence>
<dbReference type="InterPro" id="IPR036770">
    <property type="entry name" value="Ankyrin_rpt-contain_sf"/>
</dbReference>
<dbReference type="Gene3D" id="1.25.40.20">
    <property type="entry name" value="Ankyrin repeat-containing domain"/>
    <property type="match status" value="4"/>
</dbReference>
<name>A0AA40AV61_9PEZI</name>
<feature type="repeat" description="ANK" evidence="3">
    <location>
        <begin position="213"/>
        <end position="245"/>
    </location>
</feature>
<evidence type="ECO:0000256" key="2">
    <source>
        <dbReference type="ARBA" id="ARBA00023043"/>
    </source>
</evidence>
<dbReference type="AlphaFoldDB" id="A0AA40AV61"/>
<keyword evidence="2 3" id="KW-0040">ANK repeat</keyword>
<evidence type="ECO:0000256" key="3">
    <source>
        <dbReference type="PROSITE-ProRule" id="PRU00023"/>
    </source>
</evidence>
<dbReference type="PANTHER" id="PTHR24178">
    <property type="entry name" value="MOLTING PROTEIN MLT-4"/>
    <property type="match status" value="1"/>
</dbReference>
<dbReference type="PROSITE" id="PS50088">
    <property type="entry name" value="ANK_REPEAT"/>
    <property type="match status" value="4"/>
</dbReference>
<evidence type="ECO:0000313" key="4">
    <source>
        <dbReference type="EMBL" id="KAK0722612.1"/>
    </source>
</evidence>
<dbReference type="RefSeq" id="XP_060298536.1">
    <property type="nucleotide sequence ID" value="XM_060439693.1"/>
</dbReference>
<comment type="caution">
    <text evidence="4">The sequence shown here is derived from an EMBL/GenBank/DDBJ whole genome shotgun (WGS) entry which is preliminary data.</text>
</comment>
<dbReference type="PROSITE" id="PS50297">
    <property type="entry name" value="ANK_REP_REGION"/>
    <property type="match status" value="3"/>
</dbReference>